<keyword evidence="4 7" id="KW-0812">Transmembrane</keyword>
<reference evidence="9 10" key="1">
    <citation type="submission" date="2020-12" db="EMBL/GenBank/DDBJ databases">
        <title>Brachybacterium sp. MASK1Z-5, whole genome shotgun sequence.</title>
        <authorList>
            <person name="Tuo L."/>
        </authorList>
    </citation>
    <scope>NUCLEOTIDE SEQUENCE [LARGE SCALE GENOMIC DNA]</scope>
    <source>
        <strain evidence="9 10">MASK1Z-5</strain>
    </source>
</reference>
<keyword evidence="6 7" id="KW-0472">Membrane</keyword>
<evidence type="ECO:0000313" key="10">
    <source>
        <dbReference type="Proteomes" id="UP000612352"/>
    </source>
</evidence>
<keyword evidence="10" id="KW-1185">Reference proteome</keyword>
<keyword evidence="5 7" id="KW-1133">Transmembrane helix</keyword>
<dbReference type="RefSeq" id="WP_200502245.1">
    <property type="nucleotide sequence ID" value="NZ_JAEDAJ010000004.1"/>
</dbReference>
<organism evidence="9 10">
    <name type="scientific">Brachybacterium halotolerans</name>
    <dbReference type="NCBI Taxonomy" id="2795215"/>
    <lineage>
        <taxon>Bacteria</taxon>
        <taxon>Bacillati</taxon>
        <taxon>Actinomycetota</taxon>
        <taxon>Actinomycetes</taxon>
        <taxon>Micrococcales</taxon>
        <taxon>Dermabacteraceae</taxon>
        <taxon>Brachybacterium</taxon>
    </lineage>
</organism>
<evidence type="ECO:0000256" key="2">
    <source>
        <dbReference type="ARBA" id="ARBA00006448"/>
    </source>
</evidence>
<feature type="transmembrane region" description="Helical" evidence="7">
    <location>
        <begin position="49"/>
        <end position="68"/>
    </location>
</feature>
<evidence type="ECO:0000256" key="6">
    <source>
        <dbReference type="ARBA" id="ARBA00023136"/>
    </source>
</evidence>
<evidence type="ECO:0000256" key="3">
    <source>
        <dbReference type="ARBA" id="ARBA00022475"/>
    </source>
</evidence>
<gene>
    <name evidence="9" type="ORF">I8D64_09420</name>
</gene>
<dbReference type="Pfam" id="PF04239">
    <property type="entry name" value="DUF421"/>
    <property type="match status" value="1"/>
</dbReference>
<protein>
    <submittedName>
        <fullName evidence="9">DUF421 domain-containing protein</fullName>
    </submittedName>
</protein>
<evidence type="ECO:0000256" key="1">
    <source>
        <dbReference type="ARBA" id="ARBA00004651"/>
    </source>
</evidence>
<comment type="subcellular location">
    <subcellularLocation>
        <location evidence="1">Cell membrane</location>
        <topology evidence="1">Multi-pass membrane protein</topology>
    </subcellularLocation>
</comment>
<evidence type="ECO:0000256" key="7">
    <source>
        <dbReference type="SAM" id="Phobius"/>
    </source>
</evidence>
<feature type="domain" description="YetF C-terminal" evidence="8">
    <location>
        <begin position="105"/>
        <end position="165"/>
    </location>
</feature>
<evidence type="ECO:0000256" key="4">
    <source>
        <dbReference type="ARBA" id="ARBA00022692"/>
    </source>
</evidence>
<evidence type="ECO:0000259" key="8">
    <source>
        <dbReference type="Pfam" id="PF04239"/>
    </source>
</evidence>
<comment type="caution">
    <text evidence="9">The sequence shown here is derived from an EMBL/GenBank/DDBJ whole genome shotgun (WGS) entry which is preliminary data.</text>
</comment>
<evidence type="ECO:0000313" key="9">
    <source>
        <dbReference type="EMBL" id="MBK0331620.1"/>
    </source>
</evidence>
<sequence length="190" mass="20675">MIDWDLIWRDYVGISGSAVLGVVASTIVLYGFFSLLMQAIGPRLMARPSAGSFVVLAVVGGITARATLGESPTMLGAVVVLSTLVVLEYVTGRFRRVPLLLRRTRPIVVMLGGEPVAAGLQRSRLTRAMLLDRLRVSGVLDLDQVELVILEVRGTLTIVRRGSRIDRDLVSQVVGRDRIPERLLSDPESA</sequence>
<comment type="similarity">
    <text evidence="2">Belongs to the UPF0702 family.</text>
</comment>
<evidence type="ECO:0000256" key="5">
    <source>
        <dbReference type="ARBA" id="ARBA00022989"/>
    </source>
</evidence>
<dbReference type="Proteomes" id="UP000612352">
    <property type="component" value="Unassembled WGS sequence"/>
</dbReference>
<proteinExistence type="inferred from homology"/>
<dbReference type="PANTHER" id="PTHR34582:SF6">
    <property type="entry name" value="UPF0702 TRANSMEMBRANE PROTEIN YCAP"/>
    <property type="match status" value="1"/>
</dbReference>
<feature type="transmembrane region" description="Helical" evidence="7">
    <location>
        <begin position="12"/>
        <end position="37"/>
    </location>
</feature>
<dbReference type="PANTHER" id="PTHR34582">
    <property type="entry name" value="UPF0702 TRANSMEMBRANE PROTEIN YCAP"/>
    <property type="match status" value="1"/>
</dbReference>
<accession>A0ABS1BAG2</accession>
<feature type="transmembrane region" description="Helical" evidence="7">
    <location>
        <begin position="74"/>
        <end position="92"/>
    </location>
</feature>
<dbReference type="InterPro" id="IPR023090">
    <property type="entry name" value="UPF0702_alpha/beta_dom_sf"/>
</dbReference>
<keyword evidence="3" id="KW-1003">Cell membrane</keyword>
<dbReference type="InterPro" id="IPR007353">
    <property type="entry name" value="DUF421"/>
</dbReference>
<dbReference type="Gene3D" id="3.30.240.20">
    <property type="entry name" value="bsu07140 like domains"/>
    <property type="match status" value="1"/>
</dbReference>
<name>A0ABS1BAG2_9MICO</name>
<dbReference type="EMBL" id="JAEDAJ010000004">
    <property type="protein sequence ID" value="MBK0331620.1"/>
    <property type="molecule type" value="Genomic_DNA"/>
</dbReference>